<dbReference type="AlphaFoldDB" id="A0A7J7N3A3"/>
<feature type="region of interest" description="Disordered" evidence="1">
    <location>
        <begin position="113"/>
        <end position="158"/>
    </location>
</feature>
<proteinExistence type="predicted"/>
<name>A0A7J7N3A3_9MAGN</name>
<feature type="region of interest" description="Disordered" evidence="1">
    <location>
        <begin position="1"/>
        <end position="24"/>
    </location>
</feature>
<reference evidence="2 3" key="1">
    <citation type="journal article" date="2020" name="IScience">
        <title>Genome Sequencing of the Endangered Kingdonia uniflora (Circaeasteraceae, Ranunculales) Reveals Potential Mechanisms of Evolutionary Specialization.</title>
        <authorList>
            <person name="Sun Y."/>
            <person name="Deng T."/>
            <person name="Zhang A."/>
            <person name="Moore M.J."/>
            <person name="Landis J.B."/>
            <person name="Lin N."/>
            <person name="Zhang H."/>
            <person name="Zhang X."/>
            <person name="Huang J."/>
            <person name="Zhang X."/>
            <person name="Sun H."/>
            <person name="Wang H."/>
        </authorList>
    </citation>
    <scope>NUCLEOTIDE SEQUENCE [LARGE SCALE GENOMIC DNA]</scope>
    <source>
        <strain evidence="2">TB1705</strain>
        <tissue evidence="2">Leaf</tissue>
    </source>
</reference>
<organism evidence="2 3">
    <name type="scientific">Kingdonia uniflora</name>
    <dbReference type="NCBI Taxonomy" id="39325"/>
    <lineage>
        <taxon>Eukaryota</taxon>
        <taxon>Viridiplantae</taxon>
        <taxon>Streptophyta</taxon>
        <taxon>Embryophyta</taxon>
        <taxon>Tracheophyta</taxon>
        <taxon>Spermatophyta</taxon>
        <taxon>Magnoliopsida</taxon>
        <taxon>Ranunculales</taxon>
        <taxon>Circaeasteraceae</taxon>
        <taxon>Kingdonia</taxon>
    </lineage>
</organism>
<feature type="compositionally biased region" description="Polar residues" evidence="1">
    <location>
        <begin position="1"/>
        <end position="17"/>
    </location>
</feature>
<accession>A0A7J7N3A3</accession>
<comment type="caution">
    <text evidence="2">The sequence shown here is derived from an EMBL/GenBank/DDBJ whole genome shotgun (WGS) entry which is preliminary data.</text>
</comment>
<keyword evidence="3" id="KW-1185">Reference proteome</keyword>
<protein>
    <submittedName>
        <fullName evidence="2">Uncharacterized protein</fullName>
    </submittedName>
</protein>
<dbReference type="Proteomes" id="UP000541444">
    <property type="component" value="Unassembled WGS sequence"/>
</dbReference>
<evidence type="ECO:0000313" key="2">
    <source>
        <dbReference type="EMBL" id="KAF6161691.1"/>
    </source>
</evidence>
<feature type="compositionally biased region" description="Basic and acidic residues" evidence="1">
    <location>
        <begin position="132"/>
        <end position="158"/>
    </location>
</feature>
<sequence length="287" mass="31610">MGSSPVNELSTSGQMNESDNEGEIGLEQFLGFPGQLISYPPGSDAFRKFCKAKAVVEGKWGNCVEFPVDSKKVVITGVKSTVERKESLLYEVTEEETVELVLEGLGLSRKKRADSRSNKALPASSTTGSGEVAKDKRRRVEPPEESGEKVVEGRSASVDDLKEVEERERLAILQGEEDTSKMVACLVKGIWLYIKEEKSELKKVETKANLDEMVEERDRLGPYLMRKGYSEEEVDAIKVDTYVEEEDEEEVEAVGIVDGLDGISCQTVFDNQGDDVELPEGGSEKAG</sequence>
<evidence type="ECO:0000313" key="3">
    <source>
        <dbReference type="Proteomes" id="UP000541444"/>
    </source>
</evidence>
<gene>
    <name evidence="2" type="ORF">GIB67_029135</name>
</gene>
<dbReference type="EMBL" id="JACGCM010001110">
    <property type="protein sequence ID" value="KAF6161691.1"/>
    <property type="molecule type" value="Genomic_DNA"/>
</dbReference>
<evidence type="ECO:0000256" key="1">
    <source>
        <dbReference type="SAM" id="MobiDB-lite"/>
    </source>
</evidence>